<evidence type="ECO:0000313" key="1">
    <source>
        <dbReference type="EMBL" id="ETO74813.1"/>
    </source>
</evidence>
<comment type="caution">
    <text evidence="1">The sequence shown here is derived from an EMBL/GenBank/DDBJ whole genome shotgun (WGS) entry which is preliminary data.</text>
</comment>
<reference evidence="1 2" key="1">
    <citation type="submission" date="2013-11" db="EMBL/GenBank/DDBJ databases">
        <title>The Genome Sequence of Phytophthora parasitica P1976.</title>
        <authorList>
            <consortium name="The Broad Institute Genomics Platform"/>
            <person name="Russ C."/>
            <person name="Tyler B."/>
            <person name="Panabieres F."/>
            <person name="Shan W."/>
            <person name="Tripathy S."/>
            <person name="Grunwald N."/>
            <person name="Machado M."/>
            <person name="Johnson C.S."/>
            <person name="Walker B."/>
            <person name="Young S."/>
            <person name="Zeng Q."/>
            <person name="Gargeya S."/>
            <person name="Fitzgerald M."/>
            <person name="Haas B."/>
            <person name="Abouelleil A."/>
            <person name="Allen A.W."/>
            <person name="Alvarado L."/>
            <person name="Arachchi H.M."/>
            <person name="Berlin A.M."/>
            <person name="Chapman S.B."/>
            <person name="Gainer-Dewar J."/>
            <person name="Goldberg J."/>
            <person name="Griggs A."/>
            <person name="Gujja S."/>
            <person name="Hansen M."/>
            <person name="Howarth C."/>
            <person name="Imamovic A."/>
            <person name="Ireland A."/>
            <person name="Larimer J."/>
            <person name="McCowan C."/>
            <person name="Murphy C."/>
            <person name="Pearson M."/>
            <person name="Poon T.W."/>
            <person name="Priest M."/>
            <person name="Roberts A."/>
            <person name="Saif S."/>
            <person name="Shea T."/>
            <person name="Sisk P."/>
            <person name="Sykes S."/>
            <person name="Wortman J."/>
            <person name="Nusbaum C."/>
            <person name="Birren B."/>
        </authorList>
    </citation>
    <scope>NUCLEOTIDE SEQUENCE [LARGE SCALE GENOMIC DNA]</scope>
    <source>
        <strain evidence="1 2">P1976</strain>
    </source>
</reference>
<dbReference type="AlphaFoldDB" id="A0A081A7F2"/>
<protein>
    <submittedName>
        <fullName evidence="1">Uncharacterized protein</fullName>
    </submittedName>
</protein>
<dbReference type="EMBL" id="ANJA01001752">
    <property type="protein sequence ID" value="ETO74813.1"/>
    <property type="molecule type" value="Genomic_DNA"/>
</dbReference>
<proteinExistence type="predicted"/>
<name>A0A081A7F2_PHYNI</name>
<dbReference type="Proteomes" id="UP000028582">
    <property type="component" value="Unassembled WGS sequence"/>
</dbReference>
<evidence type="ECO:0000313" key="2">
    <source>
        <dbReference type="Proteomes" id="UP000028582"/>
    </source>
</evidence>
<organism evidence="1 2">
    <name type="scientific">Phytophthora nicotianae P1976</name>
    <dbReference type="NCBI Taxonomy" id="1317066"/>
    <lineage>
        <taxon>Eukaryota</taxon>
        <taxon>Sar</taxon>
        <taxon>Stramenopiles</taxon>
        <taxon>Oomycota</taxon>
        <taxon>Peronosporomycetes</taxon>
        <taxon>Peronosporales</taxon>
        <taxon>Peronosporaceae</taxon>
        <taxon>Phytophthora</taxon>
    </lineage>
</organism>
<accession>A0A081A7F2</accession>
<sequence>MVLMNCIERPRERLSLVIRQNQQSIREELRDCTTLTIAHGINNRIAFGIGDELGGGIRIINGVTVLPSTISYLSVTVI</sequence>
<gene>
    <name evidence="1" type="ORF">F444_09534</name>
</gene>